<feature type="region of interest" description="Disordered" evidence="1">
    <location>
        <begin position="19"/>
        <end position="56"/>
    </location>
</feature>
<dbReference type="AlphaFoldDB" id="A0A4Y7SRV1"/>
<dbReference type="InterPro" id="IPR002716">
    <property type="entry name" value="PIN_dom"/>
</dbReference>
<dbReference type="Proteomes" id="UP000298030">
    <property type="component" value="Unassembled WGS sequence"/>
</dbReference>
<evidence type="ECO:0000313" key="3">
    <source>
        <dbReference type="EMBL" id="TEB24575.1"/>
    </source>
</evidence>
<feature type="region of interest" description="Disordered" evidence="1">
    <location>
        <begin position="285"/>
        <end position="326"/>
    </location>
</feature>
<evidence type="ECO:0000313" key="4">
    <source>
        <dbReference type="Proteomes" id="UP000298030"/>
    </source>
</evidence>
<dbReference type="EMBL" id="QPFP01000065">
    <property type="protein sequence ID" value="TEB24575.1"/>
    <property type="molecule type" value="Genomic_DNA"/>
</dbReference>
<reference evidence="3 4" key="1">
    <citation type="journal article" date="2019" name="Nat. Ecol. Evol.">
        <title>Megaphylogeny resolves global patterns of mushroom evolution.</title>
        <authorList>
            <person name="Varga T."/>
            <person name="Krizsan K."/>
            <person name="Foldi C."/>
            <person name="Dima B."/>
            <person name="Sanchez-Garcia M."/>
            <person name="Sanchez-Ramirez S."/>
            <person name="Szollosi G.J."/>
            <person name="Szarkandi J.G."/>
            <person name="Papp V."/>
            <person name="Albert L."/>
            <person name="Andreopoulos W."/>
            <person name="Angelini C."/>
            <person name="Antonin V."/>
            <person name="Barry K.W."/>
            <person name="Bougher N.L."/>
            <person name="Buchanan P."/>
            <person name="Buyck B."/>
            <person name="Bense V."/>
            <person name="Catcheside P."/>
            <person name="Chovatia M."/>
            <person name="Cooper J."/>
            <person name="Damon W."/>
            <person name="Desjardin D."/>
            <person name="Finy P."/>
            <person name="Geml J."/>
            <person name="Haridas S."/>
            <person name="Hughes K."/>
            <person name="Justo A."/>
            <person name="Karasinski D."/>
            <person name="Kautmanova I."/>
            <person name="Kiss B."/>
            <person name="Kocsube S."/>
            <person name="Kotiranta H."/>
            <person name="LaButti K.M."/>
            <person name="Lechner B.E."/>
            <person name="Liimatainen K."/>
            <person name="Lipzen A."/>
            <person name="Lukacs Z."/>
            <person name="Mihaltcheva S."/>
            <person name="Morgado L.N."/>
            <person name="Niskanen T."/>
            <person name="Noordeloos M.E."/>
            <person name="Ohm R.A."/>
            <person name="Ortiz-Santana B."/>
            <person name="Ovrebo C."/>
            <person name="Racz N."/>
            <person name="Riley R."/>
            <person name="Savchenko A."/>
            <person name="Shiryaev A."/>
            <person name="Soop K."/>
            <person name="Spirin V."/>
            <person name="Szebenyi C."/>
            <person name="Tomsovsky M."/>
            <person name="Tulloss R.E."/>
            <person name="Uehling J."/>
            <person name="Grigoriev I.V."/>
            <person name="Vagvolgyi C."/>
            <person name="Papp T."/>
            <person name="Martin F.M."/>
            <person name="Miettinen O."/>
            <person name="Hibbett D.S."/>
            <person name="Nagy L.G."/>
        </authorList>
    </citation>
    <scope>NUCLEOTIDE SEQUENCE [LARGE SCALE GENOMIC DNA]</scope>
    <source>
        <strain evidence="3 4">FP101781</strain>
    </source>
</reference>
<sequence length="357" mass="38947">MSRALGAAFLNHQVEQLERSVQGAGSGNWRDRRGPQMHSGPPLATQGVRRGPGSPGIKVPARKRGGEIQIAATKERVPVEITPTPKRRSVDEDRKDADVVVVDASVLVHALYKVKKWCKDGREEVIIIPLEALNTLDFLKKGSSSLAQRARAASRVLEAQVGTNPRIRVQRDDAFVPWDKATDDPESKSCPEWVRRILCCAQWEVDHVQEELQKPSIKHPRIVLAVLSTSPNTSPQVTAIRLSEGDKSLNPVPLPAPNPSHVKQEPRSSGTIVGTWATKLGLGVLPVEPTMPGRGAVDEDERPKRAHPTSARGRKGSTASSSMVERPPAVMAMMEMVAQPTKTVRLLARGEKLDPDS</sequence>
<dbReference type="Pfam" id="PF13638">
    <property type="entry name" value="PIN_4"/>
    <property type="match status" value="1"/>
</dbReference>
<dbReference type="STRING" id="71717.A0A4Y7SRV1"/>
<evidence type="ECO:0000256" key="1">
    <source>
        <dbReference type="SAM" id="MobiDB-lite"/>
    </source>
</evidence>
<feature type="domain" description="PIN" evidence="2">
    <location>
        <begin position="100"/>
        <end position="202"/>
    </location>
</feature>
<evidence type="ECO:0000259" key="2">
    <source>
        <dbReference type="Pfam" id="PF13638"/>
    </source>
</evidence>
<comment type="caution">
    <text evidence="3">The sequence shown here is derived from an EMBL/GenBank/DDBJ whole genome shotgun (WGS) entry which is preliminary data.</text>
</comment>
<dbReference type="Gene3D" id="3.40.50.1010">
    <property type="entry name" value="5'-nuclease"/>
    <property type="match status" value="1"/>
</dbReference>
<feature type="compositionally biased region" description="Basic residues" evidence="1">
    <location>
        <begin position="304"/>
        <end position="315"/>
    </location>
</feature>
<protein>
    <recommendedName>
        <fullName evidence="2">PIN domain-containing protein</fullName>
    </recommendedName>
</protein>
<dbReference type="OrthoDB" id="69928at2759"/>
<gene>
    <name evidence="3" type="ORF">FA13DRAFT_1306347</name>
</gene>
<name>A0A4Y7SRV1_COPMI</name>
<organism evidence="3 4">
    <name type="scientific">Coprinellus micaceus</name>
    <name type="common">Glistening ink-cap mushroom</name>
    <name type="synonym">Coprinus micaceus</name>
    <dbReference type="NCBI Taxonomy" id="71717"/>
    <lineage>
        <taxon>Eukaryota</taxon>
        <taxon>Fungi</taxon>
        <taxon>Dikarya</taxon>
        <taxon>Basidiomycota</taxon>
        <taxon>Agaricomycotina</taxon>
        <taxon>Agaricomycetes</taxon>
        <taxon>Agaricomycetidae</taxon>
        <taxon>Agaricales</taxon>
        <taxon>Agaricineae</taxon>
        <taxon>Psathyrellaceae</taxon>
        <taxon>Coprinellus</taxon>
    </lineage>
</organism>
<feature type="region of interest" description="Disordered" evidence="1">
    <location>
        <begin position="246"/>
        <end position="268"/>
    </location>
</feature>
<keyword evidence="4" id="KW-1185">Reference proteome</keyword>
<proteinExistence type="predicted"/>
<accession>A0A4Y7SRV1</accession>